<keyword evidence="1" id="KW-0812">Transmembrane</keyword>
<dbReference type="EMBL" id="JANJYI010000001">
    <property type="protein sequence ID" value="KAK2664515.1"/>
    <property type="molecule type" value="Genomic_DNA"/>
</dbReference>
<evidence type="ECO:0000313" key="2">
    <source>
        <dbReference type="EMBL" id="KAK2664515.1"/>
    </source>
</evidence>
<feature type="transmembrane region" description="Helical" evidence="1">
    <location>
        <begin position="57"/>
        <end position="80"/>
    </location>
</feature>
<keyword evidence="1" id="KW-1133">Transmembrane helix</keyword>
<feature type="transmembrane region" description="Helical" evidence="1">
    <location>
        <begin position="130"/>
        <end position="147"/>
    </location>
</feature>
<dbReference type="Proteomes" id="UP001280121">
    <property type="component" value="Unassembled WGS sequence"/>
</dbReference>
<evidence type="ECO:0000313" key="3">
    <source>
        <dbReference type="Proteomes" id="UP001280121"/>
    </source>
</evidence>
<keyword evidence="1" id="KW-0472">Membrane</keyword>
<organism evidence="2 3">
    <name type="scientific">Dipteronia dyeriana</name>
    <dbReference type="NCBI Taxonomy" id="168575"/>
    <lineage>
        <taxon>Eukaryota</taxon>
        <taxon>Viridiplantae</taxon>
        <taxon>Streptophyta</taxon>
        <taxon>Embryophyta</taxon>
        <taxon>Tracheophyta</taxon>
        <taxon>Spermatophyta</taxon>
        <taxon>Magnoliopsida</taxon>
        <taxon>eudicotyledons</taxon>
        <taxon>Gunneridae</taxon>
        <taxon>Pentapetalae</taxon>
        <taxon>rosids</taxon>
        <taxon>malvids</taxon>
        <taxon>Sapindales</taxon>
        <taxon>Sapindaceae</taxon>
        <taxon>Hippocastanoideae</taxon>
        <taxon>Acereae</taxon>
        <taxon>Dipteronia</taxon>
    </lineage>
</organism>
<evidence type="ECO:0000256" key="1">
    <source>
        <dbReference type="SAM" id="Phobius"/>
    </source>
</evidence>
<reference evidence="2" key="1">
    <citation type="journal article" date="2023" name="Plant J.">
        <title>Genome sequences and population genomics provide insights into the demographic history, inbreeding, and mutation load of two 'living fossil' tree species of Dipteronia.</title>
        <authorList>
            <person name="Feng Y."/>
            <person name="Comes H.P."/>
            <person name="Chen J."/>
            <person name="Zhu S."/>
            <person name="Lu R."/>
            <person name="Zhang X."/>
            <person name="Li P."/>
            <person name="Qiu J."/>
            <person name="Olsen K.M."/>
            <person name="Qiu Y."/>
        </authorList>
    </citation>
    <scope>NUCLEOTIDE SEQUENCE</scope>
    <source>
        <strain evidence="2">KIB01</strain>
    </source>
</reference>
<name>A0AAD9XS08_9ROSI</name>
<gene>
    <name evidence="2" type="ORF">Ddye_003089</name>
</gene>
<dbReference type="AlphaFoldDB" id="A0AAD9XS08"/>
<protein>
    <submittedName>
        <fullName evidence="2">Uncharacterized protein</fullName>
    </submittedName>
</protein>
<sequence>MWCKLLQCKYLKNRIICDPELKKSIYSSNICKGIEYGATIVEKRIQWKIGMGDRVKFWLSNFGQFYHGILFAKYVVYMLVEGLVVRKEFFGDGVIMKKGLRDTRLTVTLEGRLEDWLYSNMHDKNFAKDNIPYVLILTVTLWFLWKLRCNKVFVLNFVLPQSSHMIIEHYAKDRWAANSDDISRVTTPILVSWAPTTKNWVKLNIDGSCSSESGAITARGVMRNNKKGRIKGFVMNIGWGMSWKLNYRVFSKG</sequence>
<proteinExistence type="predicted"/>
<accession>A0AAD9XS08</accession>
<comment type="caution">
    <text evidence="2">The sequence shown here is derived from an EMBL/GenBank/DDBJ whole genome shotgun (WGS) entry which is preliminary data.</text>
</comment>
<keyword evidence="3" id="KW-1185">Reference proteome</keyword>